<evidence type="ECO:0000259" key="2">
    <source>
        <dbReference type="PROSITE" id="PS51767"/>
    </source>
</evidence>
<dbReference type="GO" id="GO:0006508">
    <property type="term" value="P:proteolysis"/>
    <property type="evidence" value="ECO:0007669"/>
    <property type="project" value="InterPro"/>
</dbReference>
<feature type="domain" description="Peptidase A1" evidence="2">
    <location>
        <begin position="1"/>
        <end position="228"/>
    </location>
</feature>
<dbReference type="InterPro" id="IPR033121">
    <property type="entry name" value="PEPTIDASE_A1"/>
</dbReference>
<evidence type="ECO:0000313" key="4">
    <source>
        <dbReference type="WBParaSite" id="ACRNAN_scaffold6098.g12915.t1"/>
    </source>
</evidence>
<dbReference type="GO" id="GO:0004190">
    <property type="term" value="F:aspartic-type endopeptidase activity"/>
    <property type="evidence" value="ECO:0007669"/>
    <property type="project" value="InterPro"/>
</dbReference>
<accession>A0A914E8M1</accession>
<keyword evidence="3" id="KW-1185">Reference proteome</keyword>
<dbReference type="PROSITE" id="PS51767">
    <property type="entry name" value="PEPTIDASE_A1"/>
    <property type="match status" value="1"/>
</dbReference>
<dbReference type="AlphaFoldDB" id="A0A914E8M1"/>
<dbReference type="InterPro" id="IPR021109">
    <property type="entry name" value="Peptidase_aspartic_dom_sf"/>
</dbReference>
<protein>
    <submittedName>
        <fullName evidence="4">Peptidase A1 domain-containing protein</fullName>
    </submittedName>
</protein>
<evidence type="ECO:0000313" key="3">
    <source>
        <dbReference type="Proteomes" id="UP000887540"/>
    </source>
</evidence>
<dbReference type="Gene3D" id="2.40.70.10">
    <property type="entry name" value="Acid Proteases"/>
    <property type="match status" value="2"/>
</dbReference>
<comment type="similarity">
    <text evidence="1">Belongs to the peptidase A1 family.</text>
</comment>
<dbReference type="PANTHER" id="PTHR47966">
    <property type="entry name" value="BETA-SITE APP-CLEAVING ENZYME, ISOFORM A-RELATED"/>
    <property type="match status" value="1"/>
</dbReference>
<dbReference type="Pfam" id="PF00026">
    <property type="entry name" value="Asp"/>
    <property type="match status" value="2"/>
</dbReference>
<sequence length="235" mass="25781">MCDINYNHSCFNQSLSSTYQDGGYNRGIPFGIDLFNVSGLTYKTQKFALGIYNSVDDSPGYYDGVLGLGWPSLATANVTPPLQNLLPLLDKPLFSVWFDRSISVGSFSNKKPAQAISETADPWIFGPKADVDAIISVMNAHFDDINSIYVIPCNRTGLPDWAFTIGGYQYNIPSNEYVIDLDLGNGNCAVTINGYDSGGFGPSWLLGDTFIRTYCNFYDIGNQQIGFSKAHHTSV</sequence>
<dbReference type="SUPFAM" id="SSF50630">
    <property type="entry name" value="Acid proteases"/>
    <property type="match status" value="1"/>
</dbReference>
<dbReference type="Proteomes" id="UP000887540">
    <property type="component" value="Unplaced"/>
</dbReference>
<dbReference type="PANTHER" id="PTHR47966:SF8">
    <property type="entry name" value="ASPARTIC PROTEASE 1-RELATED"/>
    <property type="match status" value="1"/>
</dbReference>
<dbReference type="GO" id="GO:0005764">
    <property type="term" value="C:lysosome"/>
    <property type="evidence" value="ECO:0007669"/>
    <property type="project" value="TreeGrafter"/>
</dbReference>
<name>A0A914E8M1_9BILA</name>
<reference evidence="4" key="1">
    <citation type="submission" date="2022-11" db="UniProtKB">
        <authorList>
            <consortium name="WormBaseParasite"/>
        </authorList>
    </citation>
    <scope>IDENTIFICATION</scope>
</reference>
<proteinExistence type="inferred from homology"/>
<dbReference type="WBParaSite" id="ACRNAN_scaffold6098.g12915.t1">
    <property type="protein sequence ID" value="ACRNAN_scaffold6098.g12915.t1"/>
    <property type="gene ID" value="ACRNAN_scaffold6098.g12915"/>
</dbReference>
<organism evidence="3 4">
    <name type="scientific">Acrobeloides nanus</name>
    <dbReference type="NCBI Taxonomy" id="290746"/>
    <lineage>
        <taxon>Eukaryota</taxon>
        <taxon>Metazoa</taxon>
        <taxon>Ecdysozoa</taxon>
        <taxon>Nematoda</taxon>
        <taxon>Chromadorea</taxon>
        <taxon>Rhabditida</taxon>
        <taxon>Tylenchina</taxon>
        <taxon>Cephalobomorpha</taxon>
        <taxon>Cephaloboidea</taxon>
        <taxon>Cephalobidae</taxon>
        <taxon>Acrobeloides</taxon>
    </lineage>
</organism>
<evidence type="ECO:0000256" key="1">
    <source>
        <dbReference type="ARBA" id="ARBA00007447"/>
    </source>
</evidence>
<dbReference type="InterPro" id="IPR001461">
    <property type="entry name" value="Aspartic_peptidase_A1"/>
</dbReference>